<evidence type="ECO:0000256" key="1">
    <source>
        <dbReference type="SAM" id="MobiDB-lite"/>
    </source>
</evidence>
<gene>
    <name evidence="2" type="ORF">AMS68_005401</name>
</gene>
<feature type="compositionally biased region" description="Basic residues" evidence="1">
    <location>
        <begin position="105"/>
        <end position="117"/>
    </location>
</feature>
<accession>A0A6H0XYQ8</accession>
<feature type="compositionally biased region" description="Low complexity" evidence="1">
    <location>
        <begin position="152"/>
        <end position="163"/>
    </location>
</feature>
<dbReference type="AlphaFoldDB" id="A0A6H0XYQ8"/>
<feature type="compositionally biased region" description="Basic and acidic residues" evidence="1">
    <location>
        <begin position="171"/>
        <end position="189"/>
    </location>
</feature>
<dbReference type="OrthoDB" id="3941624at2759"/>
<evidence type="ECO:0000313" key="2">
    <source>
        <dbReference type="EMBL" id="QIW99883.1"/>
    </source>
</evidence>
<feature type="compositionally biased region" description="Basic and acidic residues" evidence="1">
    <location>
        <begin position="125"/>
        <end position="148"/>
    </location>
</feature>
<dbReference type="Proteomes" id="UP000503462">
    <property type="component" value="Chromosome 4"/>
</dbReference>
<sequence>MCLINVKDEEEEYVPVRVKTVRRISRPPSPVRSIRRTVVERRSESASLGPLPPSIPPPARSEIPAPSVRSERPKSRAPSTRRARSAYVEVDEETSDSSESSVSRHTSHTRKTSKSRRTAPASEYSVHEKETRRERDYGRPREEYETYRYVEPPRSQGRGSSQRNSYYEQPRSSRDDYGRRVTIEDDYRRSSRQYRS</sequence>
<organism evidence="2 3">
    <name type="scientific">Peltaster fructicola</name>
    <dbReference type="NCBI Taxonomy" id="286661"/>
    <lineage>
        <taxon>Eukaryota</taxon>
        <taxon>Fungi</taxon>
        <taxon>Dikarya</taxon>
        <taxon>Ascomycota</taxon>
        <taxon>Pezizomycotina</taxon>
        <taxon>Dothideomycetes</taxon>
        <taxon>Dothideomycetes incertae sedis</taxon>
        <taxon>Peltaster</taxon>
    </lineage>
</organism>
<evidence type="ECO:0000313" key="3">
    <source>
        <dbReference type="Proteomes" id="UP000503462"/>
    </source>
</evidence>
<reference evidence="2 3" key="1">
    <citation type="journal article" date="2016" name="Sci. Rep.">
        <title>Peltaster fructicola genome reveals evolution from an invasive phytopathogen to an ectophytic parasite.</title>
        <authorList>
            <person name="Xu C."/>
            <person name="Chen H."/>
            <person name="Gleason M.L."/>
            <person name="Xu J.R."/>
            <person name="Liu H."/>
            <person name="Zhang R."/>
            <person name="Sun G."/>
        </authorList>
    </citation>
    <scope>NUCLEOTIDE SEQUENCE [LARGE SCALE GENOMIC DNA]</scope>
    <source>
        <strain evidence="2 3">LNHT1506</strain>
    </source>
</reference>
<feature type="region of interest" description="Disordered" evidence="1">
    <location>
        <begin position="24"/>
        <end position="196"/>
    </location>
</feature>
<feature type="compositionally biased region" description="Pro residues" evidence="1">
    <location>
        <begin position="50"/>
        <end position="59"/>
    </location>
</feature>
<dbReference type="EMBL" id="CP051142">
    <property type="protein sequence ID" value="QIW99883.1"/>
    <property type="molecule type" value="Genomic_DNA"/>
</dbReference>
<name>A0A6H0XYQ8_9PEZI</name>
<proteinExistence type="predicted"/>
<keyword evidence="3" id="KW-1185">Reference proteome</keyword>
<protein>
    <submittedName>
        <fullName evidence="2">Uncharacterized protein</fullName>
    </submittedName>
</protein>